<keyword evidence="7 10" id="KW-0443">Lipid metabolism</keyword>
<dbReference type="PROSITE" id="PS01188">
    <property type="entry name" value="ELO"/>
    <property type="match status" value="1"/>
</dbReference>
<evidence type="ECO:0000256" key="3">
    <source>
        <dbReference type="ARBA" id="ARBA00022679"/>
    </source>
</evidence>
<keyword evidence="3 10" id="KW-0808">Transferase</keyword>
<comment type="caution">
    <text evidence="12">The sequence shown here is derived from an EMBL/GenBank/DDBJ whole genome shotgun (WGS) entry which is preliminary data.</text>
</comment>
<dbReference type="GO" id="GO:0009922">
    <property type="term" value="F:fatty acid elongase activity"/>
    <property type="evidence" value="ECO:0007669"/>
    <property type="project" value="UniProtKB-EC"/>
</dbReference>
<comment type="similarity">
    <text evidence="10">Belongs to the ELO family.</text>
</comment>
<evidence type="ECO:0000256" key="2">
    <source>
        <dbReference type="ARBA" id="ARBA00022516"/>
    </source>
</evidence>
<evidence type="ECO:0000256" key="4">
    <source>
        <dbReference type="ARBA" id="ARBA00022692"/>
    </source>
</evidence>
<feature type="region of interest" description="Disordered" evidence="11">
    <location>
        <begin position="346"/>
        <end position="374"/>
    </location>
</feature>
<evidence type="ECO:0000256" key="9">
    <source>
        <dbReference type="ARBA" id="ARBA00023160"/>
    </source>
</evidence>
<evidence type="ECO:0000256" key="11">
    <source>
        <dbReference type="SAM" id="MobiDB-lite"/>
    </source>
</evidence>
<name>A0A812C0B2_ACAPH</name>
<evidence type="ECO:0000313" key="13">
    <source>
        <dbReference type="Proteomes" id="UP000597762"/>
    </source>
</evidence>
<keyword evidence="4 10" id="KW-0812">Transmembrane</keyword>
<feature type="compositionally biased region" description="Polar residues" evidence="11">
    <location>
        <begin position="361"/>
        <end position="374"/>
    </location>
</feature>
<evidence type="ECO:0000256" key="1">
    <source>
        <dbReference type="ARBA" id="ARBA00004141"/>
    </source>
</evidence>
<dbReference type="GO" id="GO:0030148">
    <property type="term" value="P:sphingolipid biosynthetic process"/>
    <property type="evidence" value="ECO:0007669"/>
    <property type="project" value="TreeGrafter"/>
</dbReference>
<dbReference type="GO" id="GO:0034626">
    <property type="term" value="P:fatty acid elongation, polyunsaturated fatty acid"/>
    <property type="evidence" value="ECO:0007669"/>
    <property type="project" value="TreeGrafter"/>
</dbReference>
<dbReference type="GO" id="GO:0019367">
    <property type="term" value="P:fatty acid elongation, saturated fatty acid"/>
    <property type="evidence" value="ECO:0007669"/>
    <property type="project" value="TreeGrafter"/>
</dbReference>
<evidence type="ECO:0000313" key="12">
    <source>
        <dbReference type="EMBL" id="CAE1245846.1"/>
    </source>
</evidence>
<accession>A0A812C0B2</accession>
<sequence>MATLSFTLTRVHPNVAYLPPNINVKISFYYFPRNTFSLYLFLVSEFFTCFEYEITTSKKQWQLSFPMIVGNVFLGKKSEMANVIQALMQKIDYTEDSLTDPRTKDWFLIENNPLKVWCLTALYILFVIYGPKYMQNRKAYDLRIFMIVYNLAMVVLSLYMFIEIILSTQSLGYRVVCAPYTKLSIQNPKEMRLAKVLWWYFFSKAVELMDTVLMILRKKHDQVSFLHVFHHATMLNIWWWVMMFIPGGLSWFGACLNCFIHIVMYTYYGLSAVPSLKGKLWWKKYITKLQLIQFCITFGHSANSIRIQCDFPRWGQYLLTGYMIIMVILFSNFYIQAYIKGRRNPKGQQEHSQKQKKKNVHNGNINATSKPIHG</sequence>
<comment type="subcellular location">
    <subcellularLocation>
        <location evidence="1">Membrane</location>
        <topology evidence="1">Multi-pass membrane protein</topology>
    </subcellularLocation>
</comment>
<protein>
    <recommendedName>
        <fullName evidence="10">Elongation of very long chain fatty acids protein</fullName>
        <ecNumber evidence="10">2.3.1.199</ecNumber>
    </recommendedName>
    <alternativeName>
        <fullName evidence="10">Very-long-chain 3-oxoacyl-CoA synthase</fullName>
    </alternativeName>
</protein>
<dbReference type="EMBL" id="CAHIKZ030000938">
    <property type="protein sequence ID" value="CAE1245846.1"/>
    <property type="molecule type" value="Genomic_DNA"/>
</dbReference>
<comment type="caution">
    <text evidence="10">Lacks conserved residue(s) required for the propagation of feature annotation.</text>
</comment>
<dbReference type="PANTHER" id="PTHR11157">
    <property type="entry name" value="FATTY ACID ACYL TRANSFERASE-RELATED"/>
    <property type="match status" value="1"/>
</dbReference>
<feature type="transmembrane region" description="Helical" evidence="10">
    <location>
        <begin position="314"/>
        <end position="335"/>
    </location>
</feature>
<dbReference type="EC" id="2.3.1.199" evidence="10"/>
<feature type="transmembrane region" description="Helical" evidence="10">
    <location>
        <begin position="114"/>
        <end position="130"/>
    </location>
</feature>
<dbReference type="AlphaFoldDB" id="A0A812C0B2"/>
<organism evidence="12 13">
    <name type="scientific">Acanthosepion pharaonis</name>
    <name type="common">Pharaoh cuttlefish</name>
    <name type="synonym">Sepia pharaonis</name>
    <dbReference type="NCBI Taxonomy" id="158019"/>
    <lineage>
        <taxon>Eukaryota</taxon>
        <taxon>Metazoa</taxon>
        <taxon>Spiralia</taxon>
        <taxon>Lophotrochozoa</taxon>
        <taxon>Mollusca</taxon>
        <taxon>Cephalopoda</taxon>
        <taxon>Coleoidea</taxon>
        <taxon>Decapodiformes</taxon>
        <taxon>Sepiida</taxon>
        <taxon>Sepiina</taxon>
        <taxon>Sepiidae</taxon>
        <taxon>Acanthosepion</taxon>
    </lineage>
</organism>
<dbReference type="PANTHER" id="PTHR11157:SF126">
    <property type="entry name" value="ELONGATION OF VERY LONG CHAIN FATTY ACIDS PROTEIN"/>
    <property type="match status" value="1"/>
</dbReference>
<dbReference type="InterPro" id="IPR002076">
    <property type="entry name" value="ELO_fam"/>
</dbReference>
<dbReference type="Pfam" id="PF01151">
    <property type="entry name" value="ELO"/>
    <property type="match status" value="1"/>
</dbReference>
<keyword evidence="13" id="KW-1185">Reference proteome</keyword>
<keyword evidence="5 10" id="KW-0276">Fatty acid metabolism</keyword>
<evidence type="ECO:0000256" key="8">
    <source>
        <dbReference type="ARBA" id="ARBA00023136"/>
    </source>
</evidence>
<reference evidence="12" key="1">
    <citation type="submission" date="2021-01" db="EMBL/GenBank/DDBJ databases">
        <authorList>
            <person name="Li R."/>
            <person name="Bekaert M."/>
        </authorList>
    </citation>
    <scope>NUCLEOTIDE SEQUENCE</scope>
    <source>
        <strain evidence="12">Farmed</strain>
    </source>
</reference>
<keyword evidence="2 10" id="KW-0444">Lipid biosynthesis</keyword>
<gene>
    <name evidence="12" type="ORF">SPHA_24904</name>
</gene>
<evidence type="ECO:0000256" key="6">
    <source>
        <dbReference type="ARBA" id="ARBA00022989"/>
    </source>
</evidence>
<dbReference type="Proteomes" id="UP000597762">
    <property type="component" value="Unassembled WGS sequence"/>
</dbReference>
<dbReference type="GO" id="GO:0042761">
    <property type="term" value="P:very long-chain fatty acid biosynthetic process"/>
    <property type="evidence" value="ECO:0007669"/>
    <property type="project" value="TreeGrafter"/>
</dbReference>
<dbReference type="OrthoDB" id="434092at2759"/>
<dbReference type="GO" id="GO:0034625">
    <property type="term" value="P:fatty acid elongation, monounsaturated fatty acid"/>
    <property type="evidence" value="ECO:0007669"/>
    <property type="project" value="TreeGrafter"/>
</dbReference>
<dbReference type="GO" id="GO:0005789">
    <property type="term" value="C:endoplasmic reticulum membrane"/>
    <property type="evidence" value="ECO:0007669"/>
    <property type="project" value="TreeGrafter"/>
</dbReference>
<keyword evidence="6 10" id="KW-1133">Transmembrane helix</keyword>
<evidence type="ECO:0000256" key="10">
    <source>
        <dbReference type="RuleBase" id="RU361115"/>
    </source>
</evidence>
<feature type="transmembrane region" description="Helical" evidence="10">
    <location>
        <begin position="142"/>
        <end position="162"/>
    </location>
</feature>
<comment type="catalytic activity">
    <reaction evidence="10">
        <text>a very-long-chain acyl-CoA + malonyl-CoA + H(+) = a very-long-chain 3-oxoacyl-CoA + CO2 + CoA</text>
        <dbReference type="Rhea" id="RHEA:32727"/>
        <dbReference type="ChEBI" id="CHEBI:15378"/>
        <dbReference type="ChEBI" id="CHEBI:16526"/>
        <dbReference type="ChEBI" id="CHEBI:57287"/>
        <dbReference type="ChEBI" id="CHEBI:57384"/>
        <dbReference type="ChEBI" id="CHEBI:90725"/>
        <dbReference type="ChEBI" id="CHEBI:90736"/>
        <dbReference type="EC" id="2.3.1.199"/>
    </reaction>
</comment>
<evidence type="ECO:0000256" key="7">
    <source>
        <dbReference type="ARBA" id="ARBA00023098"/>
    </source>
</evidence>
<keyword evidence="8 10" id="KW-0472">Membrane</keyword>
<feature type="transmembrane region" description="Helical" evidence="10">
    <location>
        <begin position="197"/>
        <end position="216"/>
    </location>
</feature>
<evidence type="ECO:0000256" key="5">
    <source>
        <dbReference type="ARBA" id="ARBA00022832"/>
    </source>
</evidence>
<proteinExistence type="inferred from homology"/>
<keyword evidence="9 10" id="KW-0275">Fatty acid biosynthesis</keyword>
<dbReference type="InterPro" id="IPR030457">
    <property type="entry name" value="ELO_CS"/>
</dbReference>